<dbReference type="RefSeq" id="XP_029008349.1">
    <property type="nucleotide sequence ID" value="XM_029152516.3"/>
</dbReference>
<feature type="compositionally biased region" description="Basic and acidic residues" evidence="2">
    <location>
        <begin position="58"/>
        <end position="70"/>
    </location>
</feature>
<organism evidence="3 4">
    <name type="scientific">Betta splendens</name>
    <name type="common">Siamese fighting fish</name>
    <dbReference type="NCBI Taxonomy" id="158456"/>
    <lineage>
        <taxon>Eukaryota</taxon>
        <taxon>Metazoa</taxon>
        <taxon>Chordata</taxon>
        <taxon>Craniata</taxon>
        <taxon>Vertebrata</taxon>
        <taxon>Euteleostomi</taxon>
        <taxon>Actinopterygii</taxon>
        <taxon>Neopterygii</taxon>
        <taxon>Teleostei</taxon>
        <taxon>Neoteleostei</taxon>
        <taxon>Acanthomorphata</taxon>
        <taxon>Anabantaria</taxon>
        <taxon>Anabantiformes</taxon>
        <taxon>Anabantoidei</taxon>
        <taxon>Osphronemidae</taxon>
        <taxon>Betta</taxon>
    </lineage>
</organism>
<feature type="coiled-coil region" evidence="1">
    <location>
        <begin position="160"/>
        <end position="194"/>
    </location>
</feature>
<dbReference type="PANTHER" id="PTHR21623">
    <property type="entry name" value="SPERIOLIN-BINDING FACTOR"/>
    <property type="match status" value="1"/>
</dbReference>
<keyword evidence="3" id="KW-1185">Reference proteome</keyword>
<evidence type="ECO:0000256" key="2">
    <source>
        <dbReference type="SAM" id="MobiDB-lite"/>
    </source>
</evidence>
<dbReference type="Proteomes" id="UP000515150">
    <property type="component" value="Chromosome 6"/>
</dbReference>
<feature type="compositionally biased region" description="Basic and acidic residues" evidence="2">
    <location>
        <begin position="260"/>
        <end position="278"/>
    </location>
</feature>
<dbReference type="AlphaFoldDB" id="A0A6P7MRE6"/>
<gene>
    <name evidence="4" type="primary">ccdc33</name>
</gene>
<dbReference type="InterPro" id="IPR039889">
    <property type="entry name" value="CCD33"/>
</dbReference>
<dbReference type="GeneID" id="114856789"/>
<dbReference type="InParanoid" id="A0A6P7MRE6"/>
<dbReference type="KEGG" id="bspl:114856789"/>
<evidence type="ECO:0000313" key="3">
    <source>
        <dbReference type="Proteomes" id="UP000515150"/>
    </source>
</evidence>
<dbReference type="OrthoDB" id="552574at2759"/>
<dbReference type="GO" id="GO:0005777">
    <property type="term" value="C:peroxisome"/>
    <property type="evidence" value="ECO:0007669"/>
    <property type="project" value="TreeGrafter"/>
</dbReference>
<feature type="region of interest" description="Disordered" evidence="2">
    <location>
        <begin position="252"/>
        <end position="278"/>
    </location>
</feature>
<feature type="compositionally biased region" description="Basic residues" evidence="2">
    <location>
        <begin position="71"/>
        <end position="82"/>
    </location>
</feature>
<accession>A0A6P7MRE6</accession>
<feature type="region of interest" description="Disordered" evidence="2">
    <location>
        <begin position="1"/>
        <end position="92"/>
    </location>
</feature>
<feature type="coiled-coil region" evidence="1">
    <location>
        <begin position="320"/>
        <end position="347"/>
    </location>
</feature>
<keyword evidence="1" id="KW-0175">Coiled coil</keyword>
<evidence type="ECO:0000313" key="4">
    <source>
        <dbReference type="RefSeq" id="XP_029008349.1"/>
    </source>
</evidence>
<name>A0A6P7MRE6_BETSP</name>
<reference evidence="4" key="1">
    <citation type="submission" date="2025-08" db="UniProtKB">
        <authorList>
            <consortium name="RefSeq"/>
        </authorList>
    </citation>
    <scope>IDENTIFICATION</scope>
</reference>
<evidence type="ECO:0000256" key="1">
    <source>
        <dbReference type="SAM" id="Coils"/>
    </source>
</evidence>
<proteinExistence type="predicted"/>
<dbReference type="PANTHER" id="PTHR21623:SF2">
    <property type="entry name" value="COILED-COIL DOMAIN-CONTAINING PROTEIN 33"/>
    <property type="match status" value="1"/>
</dbReference>
<protein>
    <submittedName>
        <fullName evidence="4">Coiled-coil domain-containing protein 33 isoform X1</fullName>
    </submittedName>
</protein>
<sequence length="375" mass="42544">MKASEKTKSVSGSAAVKELKRHNRPQTSTLQEDGYNLPSHDALAQLLPRYLASGGKAEVQEQNKPDTHRTHEAHHAHKRASLSRREFEDDPQMSKVNDLQTKELENYRAAMSKMAEDIILLRTQTVELEAENSRLRGDLSLHQDLGRDLLKDTDIDVMTKAEMSDRIASLKLKLASQTSEAAAQRDRIQQLQNELIRRNDGEKELLKLQRLHRQQEQLQQQHSSSAKMATLEATVKQQETVIEKLEKAFNTKIRRASRQSGDKRLAPKKPGGERGPRRAEVEAALAAENAGLRAELDRTRLQPPAVIIQQAKEALPLREKLSLLSRLEKAEARVQSLEAQLQQNCKVWGRQKQDMLNKLSERKQGLVHNSSLFNE</sequence>
<dbReference type="CTD" id="80125"/>